<dbReference type="AlphaFoldDB" id="A0A939JWL2"/>
<evidence type="ECO:0000313" key="8">
    <source>
        <dbReference type="EMBL" id="MBO0930114.1"/>
    </source>
</evidence>
<evidence type="ECO:0000256" key="2">
    <source>
        <dbReference type="ARBA" id="ARBA00023136"/>
    </source>
</evidence>
<dbReference type="InterPro" id="IPR006665">
    <property type="entry name" value="OmpA-like"/>
</dbReference>
<accession>A0A939JWL2</accession>
<keyword evidence="2 4" id="KW-0472">Membrane</keyword>
<dbReference type="Pfam" id="PF00691">
    <property type="entry name" value="OmpA"/>
    <property type="match status" value="1"/>
</dbReference>
<evidence type="ECO:0000256" key="1">
    <source>
        <dbReference type="ARBA" id="ARBA00004442"/>
    </source>
</evidence>
<keyword evidence="6" id="KW-0732">Signal</keyword>
<proteinExistence type="predicted"/>
<feature type="region of interest" description="Disordered" evidence="5">
    <location>
        <begin position="207"/>
        <end position="226"/>
    </location>
</feature>
<evidence type="ECO:0000313" key="9">
    <source>
        <dbReference type="Proteomes" id="UP000664795"/>
    </source>
</evidence>
<keyword evidence="9" id="KW-1185">Reference proteome</keyword>
<feature type="domain" description="OmpA-like" evidence="7">
    <location>
        <begin position="123"/>
        <end position="239"/>
    </location>
</feature>
<comment type="subcellular location">
    <subcellularLocation>
        <location evidence="1">Cell outer membrane</location>
    </subcellularLocation>
</comment>
<dbReference type="PRINTS" id="PR01023">
    <property type="entry name" value="NAFLGMOTY"/>
</dbReference>
<protein>
    <submittedName>
        <fullName evidence="8">OmpA family protein</fullName>
    </submittedName>
</protein>
<gene>
    <name evidence="8" type="ORF">J2I48_03870</name>
</gene>
<dbReference type="PROSITE" id="PS51123">
    <property type="entry name" value="OMPA_2"/>
    <property type="match status" value="1"/>
</dbReference>
<dbReference type="Proteomes" id="UP000664795">
    <property type="component" value="Unassembled WGS sequence"/>
</dbReference>
<dbReference type="SUPFAM" id="SSF103088">
    <property type="entry name" value="OmpA-like"/>
    <property type="match status" value="1"/>
</dbReference>
<dbReference type="PANTHER" id="PTHR30329">
    <property type="entry name" value="STATOR ELEMENT OF FLAGELLAR MOTOR COMPLEX"/>
    <property type="match status" value="1"/>
</dbReference>
<keyword evidence="3" id="KW-0998">Cell outer membrane</keyword>
<dbReference type="InterPro" id="IPR036737">
    <property type="entry name" value="OmpA-like_sf"/>
</dbReference>
<evidence type="ECO:0000259" key="7">
    <source>
        <dbReference type="PROSITE" id="PS51123"/>
    </source>
</evidence>
<dbReference type="Gene3D" id="3.30.1330.60">
    <property type="entry name" value="OmpA-like domain"/>
    <property type="match status" value="1"/>
</dbReference>
<dbReference type="PANTHER" id="PTHR30329:SF21">
    <property type="entry name" value="LIPOPROTEIN YIAD-RELATED"/>
    <property type="match status" value="1"/>
</dbReference>
<dbReference type="PRINTS" id="PR01021">
    <property type="entry name" value="OMPADOMAIN"/>
</dbReference>
<sequence>MRFQLVFFLVFSLTATLAVAQKTLSAKPTKTLFAIKAVDEKTEAELPARFAIRAILAKKNYAGTSRPGTEYTFMLTRADTLNVVVNVPGYLEAEEVMVVTCDTCANYGYAVQMEKADTVFRNLKEGQAIQLDKVFFDQSSYHLRTESYDQLDKLLRTLQTAPTLKIEIAGHTDNVGDRRLNQLLSEQRAKVITSYLITRGIPEARLRHNGYGSSRPAAPNDVEENKRKNRRVEFVVLAK</sequence>
<dbReference type="InterPro" id="IPR050330">
    <property type="entry name" value="Bact_OuterMem_StrucFunc"/>
</dbReference>
<dbReference type="CDD" id="cd07185">
    <property type="entry name" value="OmpA_C-like"/>
    <property type="match status" value="1"/>
</dbReference>
<evidence type="ECO:0000256" key="6">
    <source>
        <dbReference type="SAM" id="SignalP"/>
    </source>
</evidence>
<organism evidence="8 9">
    <name type="scientific">Fibrella aquatilis</name>
    <dbReference type="NCBI Taxonomy" id="2817059"/>
    <lineage>
        <taxon>Bacteria</taxon>
        <taxon>Pseudomonadati</taxon>
        <taxon>Bacteroidota</taxon>
        <taxon>Cytophagia</taxon>
        <taxon>Cytophagales</taxon>
        <taxon>Spirosomataceae</taxon>
        <taxon>Fibrella</taxon>
    </lineage>
</organism>
<dbReference type="EMBL" id="JAFMYU010000002">
    <property type="protein sequence ID" value="MBO0930114.1"/>
    <property type="molecule type" value="Genomic_DNA"/>
</dbReference>
<evidence type="ECO:0000256" key="5">
    <source>
        <dbReference type="SAM" id="MobiDB-lite"/>
    </source>
</evidence>
<evidence type="ECO:0000256" key="4">
    <source>
        <dbReference type="PROSITE-ProRule" id="PRU00473"/>
    </source>
</evidence>
<feature type="signal peptide" evidence="6">
    <location>
        <begin position="1"/>
        <end position="20"/>
    </location>
</feature>
<dbReference type="GO" id="GO:0009279">
    <property type="term" value="C:cell outer membrane"/>
    <property type="evidence" value="ECO:0007669"/>
    <property type="project" value="UniProtKB-SubCell"/>
</dbReference>
<comment type="caution">
    <text evidence="8">The sequence shown here is derived from an EMBL/GenBank/DDBJ whole genome shotgun (WGS) entry which is preliminary data.</text>
</comment>
<dbReference type="InterPro" id="IPR006664">
    <property type="entry name" value="OMP_bac"/>
</dbReference>
<dbReference type="RefSeq" id="WP_207334077.1">
    <property type="nucleotide sequence ID" value="NZ_JAFMYU010000002.1"/>
</dbReference>
<evidence type="ECO:0000256" key="3">
    <source>
        <dbReference type="ARBA" id="ARBA00023237"/>
    </source>
</evidence>
<name>A0A939JWL2_9BACT</name>
<reference evidence="8 9" key="1">
    <citation type="submission" date="2021-03" db="EMBL/GenBank/DDBJ databases">
        <title>Fibrella sp. HMF5036 genome sequencing and assembly.</title>
        <authorList>
            <person name="Kang H."/>
            <person name="Kim H."/>
            <person name="Bae S."/>
            <person name="Joh K."/>
        </authorList>
    </citation>
    <scope>NUCLEOTIDE SEQUENCE [LARGE SCALE GENOMIC DNA]</scope>
    <source>
        <strain evidence="8 9">HMF5036</strain>
    </source>
</reference>
<feature type="chain" id="PRO_5038025846" evidence="6">
    <location>
        <begin position="21"/>
        <end position="239"/>
    </location>
</feature>